<keyword evidence="3 4" id="KW-0862">Zinc</keyword>
<dbReference type="InterPro" id="IPR036855">
    <property type="entry name" value="Znf_CCCH_sf"/>
</dbReference>
<feature type="transmembrane region" description="Helical" evidence="5">
    <location>
        <begin position="6"/>
        <end position="31"/>
    </location>
</feature>
<dbReference type="Pfam" id="PF00642">
    <property type="entry name" value="zf-CCCH"/>
    <property type="match status" value="1"/>
</dbReference>
<evidence type="ECO:0000256" key="4">
    <source>
        <dbReference type="PROSITE-ProRule" id="PRU00723"/>
    </source>
</evidence>
<proteinExistence type="predicted"/>
<feature type="domain" description="C3H1-type" evidence="6">
    <location>
        <begin position="412"/>
        <end position="440"/>
    </location>
</feature>
<keyword evidence="1 4" id="KW-0479">Metal-binding</keyword>
<feature type="transmembrane region" description="Helical" evidence="5">
    <location>
        <begin position="66"/>
        <end position="87"/>
    </location>
</feature>
<dbReference type="PROSITE" id="PS50103">
    <property type="entry name" value="ZF_C3H1"/>
    <property type="match status" value="1"/>
</dbReference>
<evidence type="ECO:0000313" key="8">
    <source>
        <dbReference type="Proteomes" id="UP000023152"/>
    </source>
</evidence>
<keyword evidence="5" id="KW-0812">Transmembrane</keyword>
<gene>
    <name evidence="7" type="ORF">RFI_20774</name>
</gene>
<feature type="transmembrane region" description="Helical" evidence="5">
    <location>
        <begin position="179"/>
        <end position="200"/>
    </location>
</feature>
<dbReference type="GO" id="GO:0005684">
    <property type="term" value="C:U2-type spliceosomal complex"/>
    <property type="evidence" value="ECO:0007669"/>
    <property type="project" value="TreeGrafter"/>
</dbReference>
<evidence type="ECO:0000259" key="6">
    <source>
        <dbReference type="PROSITE" id="PS50103"/>
    </source>
</evidence>
<dbReference type="InterPro" id="IPR000571">
    <property type="entry name" value="Znf_CCCH"/>
</dbReference>
<evidence type="ECO:0000313" key="7">
    <source>
        <dbReference type="EMBL" id="ETO16565.1"/>
    </source>
</evidence>
<accession>X6MTW2</accession>
<evidence type="ECO:0000256" key="2">
    <source>
        <dbReference type="ARBA" id="ARBA00022771"/>
    </source>
</evidence>
<dbReference type="PANTHER" id="PTHR12930">
    <property type="entry name" value="ZINC FINGER PROTEIN 183"/>
    <property type="match status" value="1"/>
</dbReference>
<feature type="zinc finger region" description="C3H1-type" evidence="4">
    <location>
        <begin position="412"/>
        <end position="440"/>
    </location>
</feature>
<dbReference type="OrthoDB" id="25761at2759"/>
<dbReference type="GO" id="GO:0008270">
    <property type="term" value="F:zinc ion binding"/>
    <property type="evidence" value="ECO:0007669"/>
    <property type="project" value="UniProtKB-KW"/>
</dbReference>
<keyword evidence="5" id="KW-1133">Transmembrane helix</keyword>
<evidence type="ECO:0000256" key="5">
    <source>
        <dbReference type="SAM" id="Phobius"/>
    </source>
</evidence>
<dbReference type="GO" id="GO:0034247">
    <property type="term" value="P:snoRNA splicing"/>
    <property type="evidence" value="ECO:0007669"/>
    <property type="project" value="TreeGrafter"/>
</dbReference>
<dbReference type="PANTHER" id="PTHR12930:SF0">
    <property type="entry name" value="RING FINGER PROTEIN 113B"/>
    <property type="match status" value="1"/>
</dbReference>
<keyword evidence="5" id="KW-0472">Membrane</keyword>
<evidence type="ECO:0000256" key="3">
    <source>
        <dbReference type="ARBA" id="ARBA00022833"/>
    </source>
</evidence>
<dbReference type="SMART" id="SM00356">
    <property type="entry name" value="ZnF_C3H1"/>
    <property type="match status" value="1"/>
</dbReference>
<organism evidence="7 8">
    <name type="scientific">Reticulomyxa filosa</name>
    <dbReference type="NCBI Taxonomy" id="46433"/>
    <lineage>
        <taxon>Eukaryota</taxon>
        <taxon>Sar</taxon>
        <taxon>Rhizaria</taxon>
        <taxon>Retaria</taxon>
        <taxon>Foraminifera</taxon>
        <taxon>Monothalamids</taxon>
        <taxon>Reticulomyxidae</taxon>
        <taxon>Reticulomyxa</taxon>
    </lineage>
</organism>
<keyword evidence="2 4" id="KW-0863">Zinc-finger</keyword>
<comment type="caution">
    <text evidence="7">The sequence shown here is derived from an EMBL/GenBank/DDBJ whole genome shotgun (WGS) entry which is preliminary data.</text>
</comment>
<dbReference type="EMBL" id="ASPP01018099">
    <property type="protein sequence ID" value="ETO16565.1"/>
    <property type="molecule type" value="Genomic_DNA"/>
</dbReference>
<dbReference type="AlphaFoldDB" id="X6MTW2"/>
<dbReference type="Gene3D" id="4.10.1000.10">
    <property type="entry name" value="Zinc finger, CCCH-type"/>
    <property type="match status" value="1"/>
</dbReference>
<dbReference type="InterPro" id="IPR039971">
    <property type="entry name" value="CWC24-like"/>
</dbReference>
<dbReference type="Proteomes" id="UP000023152">
    <property type="component" value="Unassembled WGS sequence"/>
</dbReference>
<keyword evidence="8" id="KW-1185">Reference proteome</keyword>
<feature type="non-terminal residue" evidence="7">
    <location>
        <position position="464"/>
    </location>
</feature>
<evidence type="ECO:0000256" key="1">
    <source>
        <dbReference type="ARBA" id="ARBA00022723"/>
    </source>
</evidence>
<dbReference type="SUPFAM" id="SSF90229">
    <property type="entry name" value="CCCH zinc finger"/>
    <property type="match status" value="1"/>
</dbReference>
<sequence length="464" mass="53876">MILGLFFVSFFLLGCFITVVIEICQVFDYYSKAFFSSSLIDKYNRIYKFVSLVVVLQKILIETLKWASVCVVTFLYLTYLFCWFGNINKKIKSLKHRSFQTYFNSISKCYNTSLLNHHLSLSNPPGDLPSSSSEYIFCLNFPDFTFLKPIAYAALSLRLNWLGSKQQKIILLNHKIIKYLSYFILFLHFLLKSTVIKHFVQKNYIITEIIIKNMTTETTVPISFLPEVPPVTIIRRKRKGTKRNKCDEVIDKANTAIDEISEHTKDDSNEEIITQQLQQKERLQRLETFHQEKRRKLNSASIIFGSETPKAKDKDEQDFVIGIHSHQSDKTILPEGKEGQGAAVLVNRENDNSEDDPRPKAPQVNVNGTEIYQGLKSYRDPTRDPTARKAPKFLGIGPQRAPDNVKITCRFDYQPDICKDWKETGYCGYGLSCKFVHDRSDYKAGWQIENDWNQYQKREKLKLK</sequence>
<name>X6MTW2_RETFI</name>
<reference evidence="7 8" key="1">
    <citation type="journal article" date="2013" name="Curr. Biol.">
        <title>The Genome of the Foraminiferan Reticulomyxa filosa.</title>
        <authorList>
            <person name="Glockner G."/>
            <person name="Hulsmann N."/>
            <person name="Schleicher M."/>
            <person name="Noegel A.A."/>
            <person name="Eichinger L."/>
            <person name="Gallinger C."/>
            <person name="Pawlowski J."/>
            <person name="Sierra R."/>
            <person name="Euteneuer U."/>
            <person name="Pillet L."/>
            <person name="Moustafa A."/>
            <person name="Platzer M."/>
            <person name="Groth M."/>
            <person name="Szafranski K."/>
            <person name="Schliwa M."/>
        </authorList>
    </citation>
    <scope>NUCLEOTIDE SEQUENCE [LARGE SCALE GENOMIC DNA]</scope>
</reference>
<protein>
    <recommendedName>
        <fullName evidence="6">C3H1-type domain-containing protein</fullName>
    </recommendedName>
</protein>